<dbReference type="Proteomes" id="UP000189462">
    <property type="component" value="Unassembled WGS sequence"/>
</dbReference>
<reference evidence="2 3" key="1">
    <citation type="submission" date="2017-02" db="EMBL/GenBank/DDBJ databases">
        <title>Genomic diversity within the haloalkaliphilic genus Thioalkalivibrio.</title>
        <authorList>
            <person name="Ahn A.-C."/>
            <person name="Meier-Kolthoff J."/>
            <person name="Overmars L."/>
            <person name="Richter M."/>
            <person name="Woyke T."/>
            <person name="Sorokin D.Y."/>
            <person name="Muyzer G."/>
        </authorList>
    </citation>
    <scope>NUCLEOTIDE SEQUENCE [LARGE SCALE GENOMIC DNA]</scope>
    <source>
        <strain evidence="2 3">ALJD</strain>
    </source>
</reference>
<dbReference type="Pfam" id="PF02492">
    <property type="entry name" value="cobW"/>
    <property type="match status" value="1"/>
</dbReference>
<dbReference type="PANTHER" id="PTHR42869:SF1">
    <property type="entry name" value="SLL0572 PROTEIN"/>
    <property type="match status" value="1"/>
</dbReference>
<protein>
    <submittedName>
        <fullName evidence="2">GTPase</fullName>
    </submittedName>
</protein>
<organism evidence="2 3">
    <name type="scientific">Thioalkalivibrio denitrificans</name>
    <dbReference type="NCBI Taxonomy" id="108003"/>
    <lineage>
        <taxon>Bacteria</taxon>
        <taxon>Pseudomonadati</taxon>
        <taxon>Pseudomonadota</taxon>
        <taxon>Gammaproteobacteria</taxon>
        <taxon>Chromatiales</taxon>
        <taxon>Ectothiorhodospiraceae</taxon>
        <taxon>Thioalkalivibrio</taxon>
    </lineage>
</organism>
<feature type="domain" description="CobW/HypB/UreG nucleotide-binding" evidence="1">
    <location>
        <begin position="237"/>
        <end position="300"/>
    </location>
</feature>
<dbReference type="OrthoDB" id="9763469at2"/>
<evidence type="ECO:0000313" key="3">
    <source>
        <dbReference type="Proteomes" id="UP000189462"/>
    </source>
</evidence>
<dbReference type="PANTHER" id="PTHR42869">
    <property type="entry name" value="SLL0572 PROTEIN"/>
    <property type="match status" value="1"/>
</dbReference>
<dbReference type="AlphaFoldDB" id="A0A1V3NNJ3"/>
<dbReference type="Gene3D" id="3.40.50.300">
    <property type="entry name" value="P-loop containing nucleotide triphosphate hydrolases"/>
    <property type="match status" value="1"/>
</dbReference>
<comment type="caution">
    <text evidence="2">The sequence shown here is derived from an EMBL/GenBank/DDBJ whole genome shotgun (WGS) entry which is preliminary data.</text>
</comment>
<dbReference type="SUPFAM" id="SSF52540">
    <property type="entry name" value="P-loop containing nucleoside triphosphate hydrolases"/>
    <property type="match status" value="1"/>
</dbReference>
<name>A0A1V3NNJ3_9GAMM</name>
<dbReference type="InterPro" id="IPR003495">
    <property type="entry name" value="CobW/HypB/UreG_nucleotide-bd"/>
</dbReference>
<evidence type="ECO:0000313" key="2">
    <source>
        <dbReference type="EMBL" id="OOG26438.1"/>
    </source>
</evidence>
<gene>
    <name evidence="2" type="ORF">B1C78_05075</name>
</gene>
<dbReference type="InterPro" id="IPR027417">
    <property type="entry name" value="P-loop_NTPase"/>
</dbReference>
<dbReference type="EMBL" id="MVBK01000028">
    <property type="protein sequence ID" value="OOG26438.1"/>
    <property type="molecule type" value="Genomic_DNA"/>
</dbReference>
<keyword evidence="3" id="KW-1185">Reference proteome</keyword>
<evidence type="ECO:0000259" key="1">
    <source>
        <dbReference type="Pfam" id="PF02492"/>
    </source>
</evidence>
<proteinExistence type="predicted"/>
<sequence length="445" mass="48045">MQQVRTRTRVVIMGAAGRDFHNFNMVYRDDPATEVVAFTATQIPEIAGRRYPPSLAGPHYPEGIPILPEDDMEDLCRRERVDQVIFAYSDVDHALVMHKASAALATGADFMLLGPDRTMLSAKVPVIATCAVRTGCGKSQVTRWLSRLLKGRGLRVAVIRHPMPYGDLERQAVQRFAGVADLDAAECTVEEREEYEPHLALGNVVYAGVDYAEIVALAAAESDIILWDGGNNDFPFIRPDLHIVLVDPLRAGSETTHHPGEAVLRMADIVLVAKTDSASDADIQRVTDTARRINPGARIVRGASPVQLDDPARVAGKRVLVVEDGPTVTHGGMPYGAGYVAATRAQAASLVDPRPAAAPEITAVYAQYPHIGPVLPAVGYHPAQLRALQETINAVSADVVVAATPCDLTALIHIDKPVVRARYEFAEAGEPRLGSLIEAFLKTRG</sequence>
<accession>A0A1V3NNJ3</accession>
<dbReference type="InterPro" id="IPR053199">
    <property type="entry name" value="cDPG_synthetase-like"/>
</dbReference>
<dbReference type="RefSeq" id="WP_077278052.1">
    <property type="nucleotide sequence ID" value="NZ_MVBK01000028.1"/>
</dbReference>